<comment type="caution">
    <text evidence="1">The sequence shown here is derived from an EMBL/GenBank/DDBJ whole genome shotgun (WGS) entry which is preliminary data.</text>
</comment>
<dbReference type="EMBL" id="PXYT01000030">
    <property type="protein sequence ID" value="PSR27023.1"/>
    <property type="molecule type" value="Genomic_DNA"/>
</dbReference>
<dbReference type="AlphaFoldDB" id="A0A2T2WXR3"/>
<evidence type="ECO:0008006" key="3">
    <source>
        <dbReference type="Google" id="ProtNLM"/>
    </source>
</evidence>
<protein>
    <recommendedName>
        <fullName evidence="3">ADP-ribosylglycohydrolase family protein</fullName>
    </recommendedName>
</protein>
<organism evidence="1 2">
    <name type="scientific">Sulfobacillus benefaciens</name>
    <dbReference type="NCBI Taxonomy" id="453960"/>
    <lineage>
        <taxon>Bacteria</taxon>
        <taxon>Bacillati</taxon>
        <taxon>Bacillota</taxon>
        <taxon>Clostridia</taxon>
        <taxon>Eubacteriales</taxon>
        <taxon>Clostridiales Family XVII. Incertae Sedis</taxon>
        <taxon>Sulfobacillus</taxon>
    </lineage>
</organism>
<dbReference type="Gene3D" id="1.10.4080.10">
    <property type="entry name" value="ADP-ribosylation/Crystallin J1"/>
    <property type="match status" value="1"/>
</dbReference>
<name>A0A2T2WXR3_9FIRM</name>
<dbReference type="Proteomes" id="UP000242699">
    <property type="component" value="Unassembled WGS sequence"/>
</dbReference>
<proteinExistence type="predicted"/>
<gene>
    <name evidence="1" type="ORF">C7B43_12705</name>
</gene>
<dbReference type="SUPFAM" id="SSF101478">
    <property type="entry name" value="ADP-ribosylglycohydrolase"/>
    <property type="match status" value="1"/>
</dbReference>
<sequence>MNTTTGLCDKHDNGARLYRQMLQTSWARGRSLADGLSPLWLKVPKSLEKDNVKEFWSRLQTLPQRAGWMYEEDPPWHWALHLVERFYVIPGRYHRYRQAWQGAEAGLRERDADQLFPQASRLWHHADWRSALSIMQQNDLSWDVPFATIPAYHQATMIETVFRGKRVDYWALDLFSDSTGALRRCVLAGLLWPGEIWWATAAAWRDGAGYRREARMASAWLAMTTALAVIVETPEFEIIFSTVLRRLPSHSQIRAVGEWTLEEFGQGTSWSDWQARLAKRCHYYPADHVVPNVAGIVAAILWGHSQWDKVLSLAWQDGYDPITRALITGALLGIADEPLPRLPEHLIDQLNQYGDETFAASHGTHGVRP</sequence>
<dbReference type="Pfam" id="PF03747">
    <property type="entry name" value="ADP_ribosyl_GH"/>
    <property type="match status" value="1"/>
</dbReference>
<dbReference type="InterPro" id="IPR005502">
    <property type="entry name" value="Ribosyl_crysJ1"/>
</dbReference>
<evidence type="ECO:0000313" key="1">
    <source>
        <dbReference type="EMBL" id="PSR27023.1"/>
    </source>
</evidence>
<reference evidence="1 2" key="1">
    <citation type="journal article" date="2014" name="BMC Genomics">
        <title>Comparison of environmental and isolate Sulfobacillus genomes reveals diverse carbon, sulfur, nitrogen, and hydrogen metabolisms.</title>
        <authorList>
            <person name="Justice N.B."/>
            <person name="Norman A."/>
            <person name="Brown C.T."/>
            <person name="Singh A."/>
            <person name="Thomas B.C."/>
            <person name="Banfield J.F."/>
        </authorList>
    </citation>
    <scope>NUCLEOTIDE SEQUENCE [LARGE SCALE GENOMIC DNA]</scope>
    <source>
        <strain evidence="1">AMDSBA1</strain>
    </source>
</reference>
<dbReference type="InterPro" id="IPR036705">
    <property type="entry name" value="Ribosyl_crysJ1_sf"/>
</dbReference>
<accession>A0A2T2WXR3</accession>
<evidence type="ECO:0000313" key="2">
    <source>
        <dbReference type="Proteomes" id="UP000242699"/>
    </source>
</evidence>